<dbReference type="AlphaFoldDB" id="A0A8J5HU43"/>
<evidence type="ECO:0000313" key="2">
    <source>
        <dbReference type="Proteomes" id="UP000734854"/>
    </source>
</evidence>
<gene>
    <name evidence="1" type="ORF">ZIOFF_007628</name>
</gene>
<accession>A0A8J5HU43</accession>
<evidence type="ECO:0000313" key="1">
    <source>
        <dbReference type="EMBL" id="KAG6533753.1"/>
    </source>
</evidence>
<reference evidence="1 2" key="1">
    <citation type="submission" date="2020-08" db="EMBL/GenBank/DDBJ databases">
        <title>Plant Genome Project.</title>
        <authorList>
            <person name="Zhang R.-G."/>
        </authorList>
    </citation>
    <scope>NUCLEOTIDE SEQUENCE [LARGE SCALE GENOMIC DNA]</scope>
    <source>
        <tissue evidence="1">Rhizome</tissue>
    </source>
</reference>
<name>A0A8J5HU43_ZINOF</name>
<keyword evidence="2" id="KW-1185">Reference proteome</keyword>
<dbReference type="Proteomes" id="UP000734854">
    <property type="component" value="Unassembled WGS sequence"/>
</dbReference>
<organism evidence="1 2">
    <name type="scientific">Zingiber officinale</name>
    <name type="common">Ginger</name>
    <name type="synonym">Amomum zingiber</name>
    <dbReference type="NCBI Taxonomy" id="94328"/>
    <lineage>
        <taxon>Eukaryota</taxon>
        <taxon>Viridiplantae</taxon>
        <taxon>Streptophyta</taxon>
        <taxon>Embryophyta</taxon>
        <taxon>Tracheophyta</taxon>
        <taxon>Spermatophyta</taxon>
        <taxon>Magnoliopsida</taxon>
        <taxon>Liliopsida</taxon>
        <taxon>Zingiberales</taxon>
        <taxon>Zingiberaceae</taxon>
        <taxon>Zingiber</taxon>
    </lineage>
</organism>
<comment type="caution">
    <text evidence="1">The sequence shown here is derived from an EMBL/GenBank/DDBJ whole genome shotgun (WGS) entry which is preliminary data.</text>
</comment>
<proteinExistence type="predicted"/>
<dbReference type="EMBL" id="JACMSC010000002">
    <property type="protein sequence ID" value="KAG6533753.1"/>
    <property type="molecule type" value="Genomic_DNA"/>
</dbReference>
<protein>
    <submittedName>
        <fullName evidence="1">Uncharacterized protein</fullName>
    </submittedName>
</protein>
<sequence>MIACRKPSEAEAPSPAAAREAARALWTNCSSTCAINVVYSSSISATTATSIMIPFLLLRQDDFFLSGSSTDEAEADDEWIDRSTRELEEPTQQSEINVNFELLALLQRDIEGKEFVPYSLDGWNDIDEEVKDRIRAEEVVEMEAGSSAARSVALSASDHGDEGDLPSPISLLQYLCLCLRLAVSSTNGTKMRGPRLGSYASHSQLPEGTR</sequence>